<evidence type="ECO:0000256" key="2">
    <source>
        <dbReference type="SAM" id="MobiDB-lite"/>
    </source>
</evidence>
<keyword evidence="1 4" id="KW-0808">Transferase</keyword>
<evidence type="ECO:0000259" key="3">
    <source>
        <dbReference type="Pfam" id="PF00534"/>
    </source>
</evidence>
<protein>
    <submittedName>
        <fullName evidence="4">Glycosyltransferase</fullName>
    </submittedName>
</protein>
<organism evidence="4 5">
    <name type="scientific">Streptomyces kasugaensis</name>
    <dbReference type="NCBI Taxonomy" id="1946"/>
    <lineage>
        <taxon>Bacteria</taxon>
        <taxon>Bacillati</taxon>
        <taxon>Actinomycetota</taxon>
        <taxon>Actinomycetes</taxon>
        <taxon>Kitasatosporales</taxon>
        <taxon>Streptomycetaceae</taxon>
        <taxon>Streptomyces</taxon>
    </lineage>
</organism>
<dbReference type="GO" id="GO:0016758">
    <property type="term" value="F:hexosyltransferase activity"/>
    <property type="evidence" value="ECO:0007669"/>
    <property type="project" value="TreeGrafter"/>
</dbReference>
<dbReference type="EMBL" id="SIXH01000251">
    <property type="protein sequence ID" value="TBO57170.1"/>
    <property type="molecule type" value="Genomic_DNA"/>
</dbReference>
<proteinExistence type="predicted"/>
<keyword evidence="5" id="KW-1185">Reference proteome</keyword>
<comment type="caution">
    <text evidence="4">The sequence shown here is derived from an EMBL/GenBank/DDBJ whole genome shotgun (WGS) entry which is preliminary data.</text>
</comment>
<dbReference type="PANTHER" id="PTHR45947:SF3">
    <property type="entry name" value="SULFOQUINOVOSYL TRANSFERASE SQD2"/>
    <property type="match status" value="1"/>
</dbReference>
<evidence type="ECO:0000256" key="1">
    <source>
        <dbReference type="ARBA" id="ARBA00022679"/>
    </source>
</evidence>
<feature type="compositionally biased region" description="Basic residues" evidence="2">
    <location>
        <begin position="40"/>
        <end position="50"/>
    </location>
</feature>
<name>A0A4Q9HSL4_STRKA</name>
<dbReference type="Gene3D" id="3.40.50.2000">
    <property type="entry name" value="Glycogen Phosphorylase B"/>
    <property type="match status" value="1"/>
</dbReference>
<dbReference type="InterPro" id="IPR050194">
    <property type="entry name" value="Glycosyltransferase_grp1"/>
</dbReference>
<evidence type="ECO:0000313" key="4">
    <source>
        <dbReference type="EMBL" id="TBO57170.1"/>
    </source>
</evidence>
<feature type="compositionally biased region" description="Basic and acidic residues" evidence="2">
    <location>
        <begin position="227"/>
        <end position="261"/>
    </location>
</feature>
<dbReference type="SUPFAM" id="SSF53756">
    <property type="entry name" value="UDP-Glycosyltransferase/glycogen phosphorylase"/>
    <property type="match status" value="1"/>
</dbReference>
<dbReference type="Pfam" id="PF00534">
    <property type="entry name" value="Glycos_transf_1"/>
    <property type="match status" value="1"/>
</dbReference>
<reference evidence="4 5" key="1">
    <citation type="submission" date="2019-02" db="EMBL/GenBank/DDBJ databases">
        <title>Draft Genome Sequence of Streptomyces sp. AM-2504, identified by 16S rRNA comparative analysis as a Streptomyces Kasugaensis strain.</title>
        <authorList>
            <person name="Napolioni V."/>
            <person name="Giuliodori A.M."/>
            <person name="Spurio R."/>
            <person name="Fabbretti A."/>
        </authorList>
    </citation>
    <scope>NUCLEOTIDE SEQUENCE [LARGE SCALE GENOMIC DNA]</scope>
    <source>
        <strain evidence="4 5">AM-2504</strain>
    </source>
</reference>
<dbReference type="PANTHER" id="PTHR45947">
    <property type="entry name" value="SULFOQUINOVOSYL TRANSFERASE SQD2"/>
    <property type="match status" value="1"/>
</dbReference>
<gene>
    <name evidence="4" type="ORF">EYS09_24135</name>
</gene>
<evidence type="ECO:0000313" key="5">
    <source>
        <dbReference type="Proteomes" id="UP000292452"/>
    </source>
</evidence>
<feature type="domain" description="Glycosyl transferase family 1" evidence="3">
    <location>
        <begin position="88"/>
        <end position="215"/>
    </location>
</feature>
<sequence length="314" mass="34354">MSRQIRGLVGTCSCGSPATAPDRCEDGWGDLPGREDRCPHRGRARPHIRAPHGLARPQGRRHRVRSGARSTSRTRAWRPGRTAVIRGAARLVPRQGPDTPIRAGPRMRRGVPDSVLRLVGGGPYERRQRQLASAEESGSEVVFAGAQAQGRLPSIHPAAIIFAMPCRTWRCGLVTDRLGIVFREAEAEAVGSPVLVGDSGGAPFVVRNGETDRQVDGHSPRPHAGCAHRDVPGPGRRPHDGGRRDEPGTERKGIATDRSYEELAPTRSWCGCRTENEFVTRQPRPGPSADVPIRRPVPGRLPLPWRRPVPHRPR</sequence>
<feature type="region of interest" description="Disordered" evidence="2">
    <location>
        <begin position="205"/>
        <end position="314"/>
    </location>
</feature>
<dbReference type="Proteomes" id="UP000292452">
    <property type="component" value="Unassembled WGS sequence"/>
</dbReference>
<dbReference type="AlphaFoldDB" id="A0A4Q9HSL4"/>
<dbReference type="InterPro" id="IPR001296">
    <property type="entry name" value="Glyco_trans_1"/>
</dbReference>
<accession>A0A4Q9HSL4</accession>
<feature type="region of interest" description="Disordered" evidence="2">
    <location>
        <begin position="39"/>
        <end position="77"/>
    </location>
</feature>
<feature type="compositionally biased region" description="Basic and acidic residues" evidence="2">
    <location>
        <begin position="209"/>
        <end position="219"/>
    </location>
</feature>